<dbReference type="PANTHER" id="PTHR38149:SF1">
    <property type="entry name" value="ATPASE"/>
    <property type="match status" value="1"/>
</dbReference>
<feature type="region of interest" description="Disordered" evidence="1">
    <location>
        <begin position="584"/>
        <end position="604"/>
    </location>
</feature>
<dbReference type="Proteomes" id="UP000515908">
    <property type="component" value="Chromosome 03"/>
</dbReference>
<dbReference type="InterPro" id="IPR046834">
    <property type="entry name" value="ABC_ATPase_C"/>
</dbReference>
<evidence type="ECO:0000256" key="1">
    <source>
        <dbReference type="SAM" id="MobiDB-lite"/>
    </source>
</evidence>
<evidence type="ECO:0000259" key="2">
    <source>
        <dbReference type="Pfam" id="PF09818"/>
    </source>
</evidence>
<reference evidence="5 6" key="1">
    <citation type="submission" date="2020-08" db="EMBL/GenBank/DDBJ databases">
        <authorList>
            <person name="Newling K."/>
            <person name="Davey J."/>
            <person name="Forrester S."/>
        </authorList>
    </citation>
    <scope>NUCLEOTIDE SEQUENCE [LARGE SCALE GENOMIC DNA]</scope>
    <source>
        <strain evidence="6">Crithidia deanei Carvalho (ATCC PRA-265)</strain>
    </source>
</reference>
<gene>
    <name evidence="5" type="ORF">ADEAN_000198100</name>
</gene>
<organism evidence="5 6">
    <name type="scientific">Angomonas deanei</name>
    <dbReference type="NCBI Taxonomy" id="59799"/>
    <lineage>
        <taxon>Eukaryota</taxon>
        <taxon>Discoba</taxon>
        <taxon>Euglenozoa</taxon>
        <taxon>Kinetoplastea</taxon>
        <taxon>Metakinetoplastina</taxon>
        <taxon>Trypanosomatida</taxon>
        <taxon>Trypanosomatidae</taxon>
        <taxon>Strigomonadinae</taxon>
        <taxon>Angomonas</taxon>
    </lineage>
</organism>
<feature type="domain" description="ATPase of the ABC class C-terminal" evidence="2">
    <location>
        <begin position="235"/>
        <end position="531"/>
    </location>
</feature>
<dbReference type="InterPro" id="IPR019195">
    <property type="entry name" value="ABC_ATPase_put"/>
</dbReference>
<proteinExistence type="predicted"/>
<protein>
    <submittedName>
        <fullName evidence="5">Predicted ATPase of the ABC class, putative</fullName>
    </submittedName>
</protein>
<dbReference type="AlphaFoldDB" id="A0A7G2C5W7"/>
<dbReference type="InterPro" id="IPR046833">
    <property type="entry name" value="ABC_N"/>
</dbReference>
<feature type="domain" description="MRB1590-like C-terminal" evidence="4">
    <location>
        <begin position="605"/>
        <end position="741"/>
    </location>
</feature>
<dbReference type="Pfam" id="PF20446">
    <property type="entry name" value="ABC_N"/>
    <property type="match status" value="1"/>
</dbReference>
<sequence length="742" mass="83548">MSRDWQYLEDVLLPMDNGNYSRLKSLTGQEFSLETSDRNRTVKVKFHHVQSDPYAPGSQVEIKMDLPFAIGLIQSEKHMRPDKYNIHYFEDDRQNQFFNRFYYNAVRQEAAEDFLLREFWDGLDEVYRRRNSGRAPCPRGDKFIYQGDITVARPSCHILPRSAVQICWSPTNGRALYAGTSDTTTTDVGRDYVSIFMKVKLPGHGRRIDARGALRTFYDEVLHVVETRLYVAKGKELLKHINANVNQEWLRTEIKKQGLVCFVADGSILPRKKGNSEEPLSPVDGTGEKDVVLFASPPTMRRTFELPCSLDGQTGTGKGDNVVGMGVPEGLTLIAGGGFHGKSTLLLAIQNGVYNYHPMDGRYCCVTRADCVKIRAEDRRPVTSVDISLFIRNLPTVGDGRGAADTTCFTTQDASGSTSQAANIMESVELGSTLLLMDEDTCATNLLIRDKFMSELIPSGNEPITTLYECVDYFLNFKAHNETAEDISFIMVVGGSGQYFNLAHTVVVMNRYRAEDATAHAKSIIERARTEAPYLLQPKDSRPPVWPSIVPFDRCFYRSESFKAFTGPQHRPVKSKGNYYKEKYGKKNSAASEEEGDVQSGMRIGNNGMTSVTFNRTDEIIDVRYIEQLCEEGQLNGISSCVAMLLDEGNKVEAHVNGKRDGDNYHFTPAGEFIYPRSLTLSRTRHSKYSETVQCCEYLTRVAQMYVHTPSNYGSGRGFVSLFRTFELGAAINRYRRLCVKK</sequence>
<dbReference type="EMBL" id="LR877147">
    <property type="protein sequence ID" value="CAD2214531.1"/>
    <property type="molecule type" value="Genomic_DNA"/>
</dbReference>
<evidence type="ECO:0000259" key="4">
    <source>
        <dbReference type="Pfam" id="PF21117"/>
    </source>
</evidence>
<evidence type="ECO:0000259" key="3">
    <source>
        <dbReference type="Pfam" id="PF20446"/>
    </source>
</evidence>
<accession>A0A7G2C5W7</accession>
<dbReference type="PANTHER" id="PTHR38149">
    <property type="entry name" value="ATPASE"/>
    <property type="match status" value="1"/>
</dbReference>
<keyword evidence="6" id="KW-1185">Reference proteome</keyword>
<dbReference type="Pfam" id="PF21117">
    <property type="entry name" value="MRB1590_C"/>
    <property type="match status" value="1"/>
</dbReference>
<dbReference type="VEuPathDB" id="TriTrypDB:ADEAN_000198100"/>
<evidence type="ECO:0000313" key="5">
    <source>
        <dbReference type="EMBL" id="CAD2214531.1"/>
    </source>
</evidence>
<dbReference type="Pfam" id="PF09818">
    <property type="entry name" value="ABC_ATPase"/>
    <property type="match status" value="1"/>
</dbReference>
<name>A0A7G2C5W7_9TRYP</name>
<dbReference type="InterPro" id="IPR049069">
    <property type="entry name" value="MRB1590-like_C"/>
</dbReference>
<evidence type="ECO:0000313" key="6">
    <source>
        <dbReference type="Proteomes" id="UP000515908"/>
    </source>
</evidence>
<feature type="domain" description="ATPase of the ABC class N-terminal" evidence="3">
    <location>
        <begin position="7"/>
        <end position="229"/>
    </location>
</feature>